<dbReference type="PANTHER" id="PTHR10655">
    <property type="entry name" value="LYSOPHOSPHOLIPASE-RELATED"/>
    <property type="match status" value="1"/>
</dbReference>
<dbReference type="AlphaFoldDB" id="A0A3D9LBC6"/>
<proteinExistence type="inferred from homology"/>
<evidence type="ECO:0000313" key="4">
    <source>
        <dbReference type="EMBL" id="REE02503.1"/>
    </source>
</evidence>
<evidence type="ECO:0000313" key="5">
    <source>
        <dbReference type="Proteomes" id="UP000256727"/>
    </source>
</evidence>
<dbReference type="OrthoDB" id="9780848at2"/>
<keyword evidence="2" id="KW-0378">Hydrolase</keyword>
<keyword evidence="5" id="KW-1185">Reference proteome</keyword>
<accession>A0A3D9LBC6</accession>
<comment type="similarity">
    <text evidence="1">Belongs to the AB hydrolase superfamily. AB hydrolase 2 family.</text>
</comment>
<dbReference type="GO" id="GO:0016787">
    <property type="term" value="F:hydrolase activity"/>
    <property type="evidence" value="ECO:0007669"/>
    <property type="project" value="UniProtKB-KW"/>
</dbReference>
<comment type="caution">
    <text evidence="4">The sequence shown here is derived from an EMBL/GenBank/DDBJ whole genome shotgun (WGS) entry which is preliminary data.</text>
</comment>
<dbReference type="EMBL" id="QREH01000001">
    <property type="protein sequence ID" value="REE02503.1"/>
    <property type="molecule type" value="Genomic_DNA"/>
</dbReference>
<dbReference type="RefSeq" id="WP_115930770.1">
    <property type="nucleotide sequence ID" value="NZ_QREH01000001.1"/>
</dbReference>
<dbReference type="InterPro" id="IPR050565">
    <property type="entry name" value="LYPA1-2/EST-like"/>
</dbReference>
<dbReference type="SUPFAM" id="SSF53474">
    <property type="entry name" value="alpha/beta-Hydrolases"/>
    <property type="match status" value="1"/>
</dbReference>
<dbReference type="InterPro" id="IPR003140">
    <property type="entry name" value="PLipase/COase/thioEstase"/>
</dbReference>
<sequence length="247" mass="26681">MTEPQTPDPSHSEPTEPFVRWSRPQAERGGTHLLVVLHGYGADENDLFGIVPELPEKFTIASVRAPLVMDHGGYTWFPLTNSLESSPLAVRAAIEDLQEWVTAHRQNFASTSLLGFSMGMAMATSLLRREPEAYACVVGLSGFAIDPTMAPGAGTAAPAAGVVPSEVSGAGPLAGFFDDEAVKAVKPKVFWGRDQADPVITPDKIEYTHAWMNEHVDMTKVLYAGIGHGIGPQELRHVGEFLDYVVK</sequence>
<feature type="domain" description="Phospholipase/carboxylesterase/thioesterase" evidence="3">
    <location>
        <begin position="31"/>
        <end position="155"/>
    </location>
</feature>
<dbReference type="Proteomes" id="UP000256727">
    <property type="component" value="Unassembled WGS sequence"/>
</dbReference>
<organism evidence="4 5">
    <name type="scientific">Citricoccus muralis</name>
    <dbReference type="NCBI Taxonomy" id="169134"/>
    <lineage>
        <taxon>Bacteria</taxon>
        <taxon>Bacillati</taxon>
        <taxon>Actinomycetota</taxon>
        <taxon>Actinomycetes</taxon>
        <taxon>Micrococcales</taxon>
        <taxon>Micrococcaceae</taxon>
        <taxon>Citricoccus</taxon>
    </lineage>
</organism>
<evidence type="ECO:0000256" key="1">
    <source>
        <dbReference type="ARBA" id="ARBA00006499"/>
    </source>
</evidence>
<dbReference type="PANTHER" id="PTHR10655:SF17">
    <property type="entry name" value="LYSOPHOSPHOLIPASE-LIKE PROTEIN 1"/>
    <property type="match status" value="1"/>
</dbReference>
<dbReference type="InterPro" id="IPR029058">
    <property type="entry name" value="AB_hydrolase_fold"/>
</dbReference>
<gene>
    <name evidence="4" type="ORF">C8E99_0273</name>
</gene>
<evidence type="ECO:0000256" key="2">
    <source>
        <dbReference type="ARBA" id="ARBA00022801"/>
    </source>
</evidence>
<dbReference type="Pfam" id="PF02230">
    <property type="entry name" value="Abhydrolase_2"/>
    <property type="match status" value="1"/>
</dbReference>
<reference evidence="4 5" key="1">
    <citation type="submission" date="2018-07" db="EMBL/GenBank/DDBJ databases">
        <title>Sequencing the genomes of 1000 actinobacteria strains.</title>
        <authorList>
            <person name="Klenk H.-P."/>
        </authorList>
    </citation>
    <scope>NUCLEOTIDE SEQUENCE [LARGE SCALE GENOMIC DNA]</scope>
    <source>
        <strain evidence="4 5">DSM 14442</strain>
    </source>
</reference>
<protein>
    <submittedName>
        <fullName evidence="4">Phospholipase/carboxylesterase</fullName>
    </submittedName>
</protein>
<dbReference type="Gene3D" id="3.40.50.1820">
    <property type="entry name" value="alpha/beta hydrolase"/>
    <property type="match status" value="1"/>
</dbReference>
<name>A0A3D9LBC6_9MICC</name>
<evidence type="ECO:0000259" key="3">
    <source>
        <dbReference type="Pfam" id="PF02230"/>
    </source>
</evidence>